<dbReference type="EMBL" id="QVTD01000003">
    <property type="protein sequence ID" value="RFU65953.1"/>
    <property type="molecule type" value="Genomic_DNA"/>
</dbReference>
<proteinExistence type="predicted"/>
<protein>
    <submittedName>
        <fullName evidence="2">DUF1294 domain-containing protein</fullName>
    </submittedName>
</protein>
<dbReference type="InterPro" id="IPR012156">
    <property type="entry name" value="Cold_shock_CspA"/>
</dbReference>
<keyword evidence="3" id="KW-1185">Reference proteome</keyword>
<evidence type="ECO:0000256" key="1">
    <source>
        <dbReference type="SAM" id="Phobius"/>
    </source>
</evidence>
<dbReference type="Proteomes" id="UP000262939">
    <property type="component" value="Unassembled WGS sequence"/>
</dbReference>
<dbReference type="PIRSF" id="PIRSF002599">
    <property type="entry name" value="Cold_shock_A"/>
    <property type="match status" value="1"/>
</dbReference>
<sequence length="87" mass="9973">MESLLLLYFLIINLIAFFTMKKDKEKAIKQQYRISEQTLWLLAVLGGAIGATAAMFRFRHKTKHISFRIGFPLMMLIELALAAILLS</sequence>
<dbReference type="OrthoDB" id="1698854at2"/>
<accession>A0A372LI40</accession>
<feature type="transmembrane region" description="Helical" evidence="1">
    <location>
        <begin position="40"/>
        <end position="58"/>
    </location>
</feature>
<evidence type="ECO:0000313" key="3">
    <source>
        <dbReference type="Proteomes" id="UP000262939"/>
    </source>
</evidence>
<keyword evidence="1" id="KW-0812">Transmembrane</keyword>
<feature type="transmembrane region" description="Helical" evidence="1">
    <location>
        <begin position="65"/>
        <end position="86"/>
    </location>
</feature>
<dbReference type="RefSeq" id="WP_117322122.1">
    <property type="nucleotide sequence ID" value="NZ_QVTD01000003.1"/>
</dbReference>
<evidence type="ECO:0000313" key="2">
    <source>
        <dbReference type="EMBL" id="RFU65953.1"/>
    </source>
</evidence>
<dbReference type="GO" id="GO:0003676">
    <property type="term" value="F:nucleic acid binding"/>
    <property type="evidence" value="ECO:0007669"/>
    <property type="project" value="InterPro"/>
</dbReference>
<keyword evidence="1" id="KW-1133">Transmembrane helix</keyword>
<reference evidence="2 3" key="1">
    <citation type="submission" date="2018-08" db="EMBL/GenBank/DDBJ databases">
        <title>Bacillus chawlae sp. nov., Bacillus glennii sp. nov., and Bacillus saganii sp. nov. Isolated from the Vehicle Assembly Building at Kennedy Space Center where the Viking Spacecraft were Assembled.</title>
        <authorList>
            <person name="Seuylemezian A."/>
            <person name="Vaishampayan P."/>
        </authorList>
    </citation>
    <scope>NUCLEOTIDE SEQUENCE [LARGE SCALE GENOMIC DNA]</scope>
    <source>
        <strain evidence="2 3">V44-8</strain>
    </source>
</reference>
<name>A0A372LI40_9BACI</name>
<keyword evidence="1" id="KW-0472">Membrane</keyword>
<organism evidence="2 3">
    <name type="scientific">Peribacillus glennii</name>
    <dbReference type="NCBI Taxonomy" id="2303991"/>
    <lineage>
        <taxon>Bacteria</taxon>
        <taxon>Bacillati</taxon>
        <taxon>Bacillota</taxon>
        <taxon>Bacilli</taxon>
        <taxon>Bacillales</taxon>
        <taxon>Bacillaceae</taxon>
        <taxon>Peribacillus</taxon>
    </lineage>
</organism>
<dbReference type="AlphaFoldDB" id="A0A372LI40"/>
<comment type="caution">
    <text evidence="2">The sequence shown here is derived from an EMBL/GenBank/DDBJ whole genome shotgun (WGS) entry which is preliminary data.</text>
</comment>
<dbReference type="Pfam" id="PF06961">
    <property type="entry name" value="DUF1294"/>
    <property type="match status" value="1"/>
</dbReference>
<gene>
    <name evidence="2" type="ORF">D0466_08825</name>
</gene>
<dbReference type="InterPro" id="IPR010718">
    <property type="entry name" value="DUF1294"/>
</dbReference>